<dbReference type="PROSITE" id="PS50234">
    <property type="entry name" value="VWFA"/>
    <property type="match status" value="1"/>
</dbReference>
<dbReference type="CDD" id="cd00198">
    <property type="entry name" value="vWFA"/>
    <property type="match status" value="1"/>
</dbReference>
<evidence type="ECO:0000259" key="4">
    <source>
        <dbReference type="PROSITE" id="PS50234"/>
    </source>
</evidence>
<evidence type="ECO:0000256" key="1">
    <source>
        <dbReference type="SAM" id="MobiDB-lite"/>
    </source>
</evidence>
<feature type="region of interest" description="Disordered" evidence="1">
    <location>
        <begin position="480"/>
        <end position="508"/>
    </location>
</feature>
<dbReference type="PANTHER" id="PTHR10579:SF43">
    <property type="entry name" value="ZINC FINGER (C3HC4-TYPE RING FINGER) FAMILY PROTEIN"/>
    <property type="match status" value="1"/>
</dbReference>
<evidence type="ECO:0000313" key="6">
    <source>
        <dbReference type="Proteomes" id="UP000477680"/>
    </source>
</evidence>
<feature type="compositionally biased region" description="Basic and acidic residues" evidence="1">
    <location>
        <begin position="498"/>
        <end position="508"/>
    </location>
</feature>
<dbReference type="InterPro" id="IPR036465">
    <property type="entry name" value="vWFA_dom_sf"/>
</dbReference>
<sequence>MPLRAFRVDRFSALFAAALLLCGLLAGKAVADVSAGGPRPDLRLLIDISGSMKQSDPDNLRGPALELIVRLLPEGSRAGVWIFGDSVKQIVPHREIDAAWREQALEAVGAIDNSGQRTNIPAALAAAVYDRGSMDSTYRTSIVLLTDGKVDVSSSPMANAAAARELLTETAPELAATGIPVHTIALSDEADWTFLSALAETTAGLAEKAQNAARLTEIFVQSLEMVAPTARVPVVGNIFLIDDTVDEFTALVFYEQPETAVTLASPSGKVYAPGQNRPGADWFTSRQFALVTVAAPERGAWTLQAPDSARARVSVISDLRLEVDPLPNSLPAGRTTELGIRLRESGQVISSAELLELFAISVTITGPEGYTTEIDVSGSYPPPDTGEYRVAIPAFEIGGRYQLLVKLNGKTLQRELPMYMEVIAAQTRPSISTRSMEVPEENLLRPALTVVAVFLVATLAILWTVRRRRLRRLELWKQRFQSTDEEPDDRAVAGMRAEPGEEQDRKSP</sequence>
<protein>
    <submittedName>
        <fullName evidence="5">VWA domain-containing protein</fullName>
    </submittedName>
</protein>
<evidence type="ECO:0000256" key="2">
    <source>
        <dbReference type="SAM" id="Phobius"/>
    </source>
</evidence>
<dbReference type="Pfam" id="PF00092">
    <property type="entry name" value="VWA"/>
    <property type="match status" value="1"/>
</dbReference>
<dbReference type="RefSeq" id="WP_163496764.1">
    <property type="nucleotide sequence ID" value="NZ_CP048711.1"/>
</dbReference>
<gene>
    <name evidence="5" type="ORF">G3T16_20000</name>
</gene>
<accession>A0A6C0U8F9</accession>
<keyword evidence="2" id="KW-0472">Membrane</keyword>
<dbReference type="SMART" id="SM00327">
    <property type="entry name" value="VWA"/>
    <property type="match status" value="1"/>
</dbReference>
<feature type="domain" description="VWFA" evidence="4">
    <location>
        <begin position="41"/>
        <end position="223"/>
    </location>
</feature>
<dbReference type="KEGG" id="kim:G3T16_20000"/>
<dbReference type="Proteomes" id="UP000477680">
    <property type="component" value="Chromosome"/>
</dbReference>
<feature type="transmembrane region" description="Helical" evidence="2">
    <location>
        <begin position="443"/>
        <end position="465"/>
    </location>
</feature>
<dbReference type="PANTHER" id="PTHR10579">
    <property type="entry name" value="CALCIUM-ACTIVATED CHLORIDE CHANNEL REGULATOR"/>
    <property type="match status" value="1"/>
</dbReference>
<dbReference type="Gene3D" id="3.40.50.410">
    <property type="entry name" value="von Willebrand factor, type A domain"/>
    <property type="match status" value="1"/>
</dbReference>
<feature type="chain" id="PRO_5025480816" evidence="3">
    <location>
        <begin position="32"/>
        <end position="508"/>
    </location>
</feature>
<feature type="signal peptide" evidence="3">
    <location>
        <begin position="1"/>
        <end position="31"/>
    </location>
</feature>
<keyword evidence="2" id="KW-1133">Transmembrane helix</keyword>
<dbReference type="EMBL" id="CP048711">
    <property type="protein sequence ID" value="QIB67337.1"/>
    <property type="molecule type" value="Genomic_DNA"/>
</dbReference>
<name>A0A6C0U8F9_9GAMM</name>
<dbReference type="InterPro" id="IPR051266">
    <property type="entry name" value="CLCR"/>
</dbReference>
<keyword evidence="3" id="KW-0732">Signal</keyword>
<evidence type="ECO:0000313" key="5">
    <source>
        <dbReference type="EMBL" id="QIB67337.1"/>
    </source>
</evidence>
<organism evidence="5 6">
    <name type="scientific">Kineobactrum salinum</name>
    <dbReference type="NCBI Taxonomy" id="2708301"/>
    <lineage>
        <taxon>Bacteria</taxon>
        <taxon>Pseudomonadati</taxon>
        <taxon>Pseudomonadota</taxon>
        <taxon>Gammaproteobacteria</taxon>
        <taxon>Cellvibrionales</taxon>
        <taxon>Halieaceae</taxon>
        <taxon>Kineobactrum</taxon>
    </lineage>
</organism>
<dbReference type="InterPro" id="IPR002035">
    <property type="entry name" value="VWF_A"/>
</dbReference>
<reference evidence="5 6" key="1">
    <citation type="submission" date="2020-02" db="EMBL/GenBank/DDBJ databases">
        <title>Genome sequencing for Kineobactrum sp. M2.</title>
        <authorList>
            <person name="Park S.-J."/>
        </authorList>
    </citation>
    <scope>NUCLEOTIDE SEQUENCE [LARGE SCALE GENOMIC DNA]</scope>
    <source>
        <strain evidence="5 6">M2</strain>
    </source>
</reference>
<evidence type="ECO:0000256" key="3">
    <source>
        <dbReference type="SAM" id="SignalP"/>
    </source>
</evidence>
<dbReference type="AlphaFoldDB" id="A0A6C0U8F9"/>
<proteinExistence type="predicted"/>
<dbReference type="SUPFAM" id="SSF53300">
    <property type="entry name" value="vWA-like"/>
    <property type="match status" value="1"/>
</dbReference>
<keyword evidence="6" id="KW-1185">Reference proteome</keyword>
<keyword evidence="2" id="KW-0812">Transmembrane</keyword>